<dbReference type="Proteomes" id="UP001152872">
    <property type="component" value="Unassembled WGS sequence"/>
</dbReference>
<dbReference type="GO" id="GO:0000155">
    <property type="term" value="F:phosphorelay sensor kinase activity"/>
    <property type="evidence" value="ECO:0007669"/>
    <property type="project" value="InterPro"/>
</dbReference>
<dbReference type="SMART" id="SM00388">
    <property type="entry name" value="HisKA"/>
    <property type="match status" value="1"/>
</dbReference>
<keyword evidence="5" id="KW-0808">Transferase</keyword>
<sequence>MSSQDLTKRFFASKISIYWLLLIPFVWQLIGLLIVSSYLFFGNNEEAAKLLQNSNSLNNLLNNSLNNPIVLLLGLNLLISAGLIFVIVKIIRPYLQLNTAKKTSLPDCPTLPHNLENRQKIEDDLRDSQAKLKEAYMEQSTLLSAMTDVVLVRNAEGRCLKIATTKNVNLKGTREQVLSKSIYEELPESVANILLRTIQKALASKQIINCDYSLDIDGREVWFASNISPISDDTVIQISRDITERKRSEIALAKAKEAAEAATKAKSEFLANMSHEIRTPMNGVLVMAQLLATTELTEEQEEFVQTILESGDVLLTIINDILDFSKIESGMLKIEKRAYILEEIISSVNSLLRGQARDKGIDLQHTIHPDVPCQVIGDSSRLRQILINIVGNAIKFTPQGNVSVTVNGSSLPENDQYALQFAVTDSGIGITGEHIVSLFQAFTQADTSISRRYGGTGLGLAISKRLVGLMGGTIWVESFGKVGGDPPVNWKSSLVTQGATFYFVIHVGIDSQIGQC</sequence>
<dbReference type="FunFam" id="1.10.287.130:FF:000002">
    <property type="entry name" value="Two-component osmosensing histidine kinase"/>
    <property type="match status" value="1"/>
</dbReference>
<keyword evidence="4" id="KW-0597">Phosphoprotein</keyword>
<reference evidence="16" key="1">
    <citation type="submission" date="2019-05" db="EMBL/GenBank/DDBJ databases">
        <title>Whole genome sequencing of Pseudanabaena catenata USMAC16.</title>
        <authorList>
            <person name="Khan Z."/>
            <person name="Omar W.M."/>
            <person name="Convey P."/>
            <person name="Merican F."/>
            <person name="Najimudin N."/>
        </authorList>
    </citation>
    <scope>NUCLEOTIDE SEQUENCE</scope>
    <source>
        <strain evidence="16">USMAC16</strain>
    </source>
</reference>
<dbReference type="FunFam" id="3.30.565.10:FF:000010">
    <property type="entry name" value="Sensor histidine kinase RcsC"/>
    <property type="match status" value="1"/>
</dbReference>
<evidence type="ECO:0000256" key="11">
    <source>
        <dbReference type="ARBA" id="ARBA00068150"/>
    </source>
</evidence>
<comment type="caution">
    <text evidence="16">The sequence shown here is derived from an EMBL/GenBank/DDBJ whole genome shotgun (WGS) entry which is preliminary data.</text>
</comment>
<dbReference type="SUPFAM" id="SSF55785">
    <property type="entry name" value="PYP-like sensor domain (PAS domain)"/>
    <property type="match status" value="1"/>
</dbReference>
<evidence type="ECO:0000256" key="2">
    <source>
        <dbReference type="ARBA" id="ARBA00006402"/>
    </source>
</evidence>
<evidence type="ECO:0000256" key="10">
    <source>
        <dbReference type="ARBA" id="ARBA00064003"/>
    </source>
</evidence>
<dbReference type="PANTHER" id="PTHR45339">
    <property type="entry name" value="HYBRID SIGNAL TRANSDUCTION HISTIDINE KINASE J"/>
    <property type="match status" value="1"/>
</dbReference>
<dbReference type="EMBL" id="VBTY01000109">
    <property type="protein sequence ID" value="MDG3495561.1"/>
    <property type="molecule type" value="Genomic_DNA"/>
</dbReference>
<keyword evidence="14" id="KW-0812">Transmembrane</keyword>
<keyword evidence="13" id="KW-0175">Coiled coil</keyword>
<feature type="coiled-coil region" evidence="13">
    <location>
        <begin position="245"/>
        <end position="272"/>
    </location>
</feature>
<evidence type="ECO:0000256" key="7">
    <source>
        <dbReference type="ARBA" id="ARBA00022777"/>
    </source>
</evidence>
<gene>
    <name evidence="16" type="ORF">FEV09_13475</name>
</gene>
<evidence type="ECO:0000259" key="15">
    <source>
        <dbReference type="PROSITE" id="PS50109"/>
    </source>
</evidence>
<keyword evidence="8 16" id="KW-0067">ATP-binding</keyword>
<dbReference type="InterPro" id="IPR003594">
    <property type="entry name" value="HATPase_dom"/>
</dbReference>
<comment type="subunit">
    <text evidence="10">At low DSF concentrations, interacts with RpfF.</text>
</comment>
<dbReference type="InterPro" id="IPR036097">
    <property type="entry name" value="HisK_dim/P_sf"/>
</dbReference>
<keyword evidence="6" id="KW-0547">Nucleotide-binding</keyword>
<dbReference type="SUPFAM" id="SSF47384">
    <property type="entry name" value="Homodimeric domain of signal transducing histidine kinase"/>
    <property type="match status" value="1"/>
</dbReference>
<evidence type="ECO:0000256" key="14">
    <source>
        <dbReference type="SAM" id="Phobius"/>
    </source>
</evidence>
<dbReference type="Pfam" id="PF02518">
    <property type="entry name" value="HATPase_c"/>
    <property type="match status" value="1"/>
</dbReference>
<evidence type="ECO:0000256" key="1">
    <source>
        <dbReference type="ARBA" id="ARBA00000085"/>
    </source>
</evidence>
<dbReference type="InterPro" id="IPR036890">
    <property type="entry name" value="HATPase_C_sf"/>
</dbReference>
<keyword evidence="14" id="KW-1133">Transmembrane helix</keyword>
<dbReference type="InterPro" id="IPR003661">
    <property type="entry name" value="HisK_dim/P_dom"/>
</dbReference>
<dbReference type="InterPro" id="IPR000014">
    <property type="entry name" value="PAS"/>
</dbReference>
<keyword evidence="9" id="KW-0902">Two-component regulatory system</keyword>
<evidence type="ECO:0000256" key="8">
    <source>
        <dbReference type="ARBA" id="ARBA00022840"/>
    </source>
</evidence>
<dbReference type="EC" id="2.7.13.3" evidence="3"/>
<dbReference type="SUPFAM" id="SSF55874">
    <property type="entry name" value="ATPase domain of HSP90 chaperone/DNA topoisomerase II/histidine kinase"/>
    <property type="match status" value="1"/>
</dbReference>
<dbReference type="Gene3D" id="1.10.287.130">
    <property type="match status" value="1"/>
</dbReference>
<evidence type="ECO:0000256" key="4">
    <source>
        <dbReference type="ARBA" id="ARBA00022553"/>
    </source>
</evidence>
<keyword evidence="7" id="KW-0418">Kinase</keyword>
<dbReference type="Gene3D" id="3.30.565.10">
    <property type="entry name" value="Histidine kinase-like ATPase, C-terminal domain"/>
    <property type="match status" value="1"/>
</dbReference>
<evidence type="ECO:0000256" key="6">
    <source>
        <dbReference type="ARBA" id="ARBA00022741"/>
    </source>
</evidence>
<evidence type="ECO:0000256" key="12">
    <source>
        <dbReference type="ARBA" id="ARBA00074306"/>
    </source>
</evidence>
<dbReference type="GO" id="GO:0005524">
    <property type="term" value="F:ATP binding"/>
    <property type="evidence" value="ECO:0007669"/>
    <property type="project" value="UniProtKB-KW"/>
</dbReference>
<evidence type="ECO:0000256" key="3">
    <source>
        <dbReference type="ARBA" id="ARBA00012438"/>
    </source>
</evidence>
<feature type="transmembrane region" description="Helical" evidence="14">
    <location>
        <begin position="69"/>
        <end position="91"/>
    </location>
</feature>
<dbReference type="InterPro" id="IPR035965">
    <property type="entry name" value="PAS-like_dom_sf"/>
</dbReference>
<dbReference type="PRINTS" id="PR00344">
    <property type="entry name" value="BCTRLSENSOR"/>
</dbReference>
<dbReference type="CDD" id="cd00082">
    <property type="entry name" value="HisKA"/>
    <property type="match status" value="1"/>
</dbReference>
<organism evidence="16 17">
    <name type="scientific">Pseudanabaena catenata USMAC16</name>
    <dbReference type="NCBI Taxonomy" id="1855837"/>
    <lineage>
        <taxon>Bacteria</taxon>
        <taxon>Bacillati</taxon>
        <taxon>Cyanobacteriota</taxon>
        <taxon>Cyanophyceae</taxon>
        <taxon>Pseudanabaenales</taxon>
        <taxon>Pseudanabaenaceae</taxon>
        <taxon>Pseudanabaena</taxon>
    </lineage>
</organism>
<evidence type="ECO:0000313" key="17">
    <source>
        <dbReference type="Proteomes" id="UP001152872"/>
    </source>
</evidence>
<dbReference type="PANTHER" id="PTHR45339:SF1">
    <property type="entry name" value="HYBRID SIGNAL TRANSDUCTION HISTIDINE KINASE J"/>
    <property type="match status" value="1"/>
</dbReference>
<keyword evidence="14" id="KW-0472">Membrane</keyword>
<feature type="transmembrane region" description="Helical" evidence="14">
    <location>
        <begin position="17"/>
        <end position="41"/>
    </location>
</feature>
<accession>A0A9X4M829</accession>
<evidence type="ECO:0000256" key="9">
    <source>
        <dbReference type="ARBA" id="ARBA00023012"/>
    </source>
</evidence>
<dbReference type="RefSeq" id="WP_009627693.1">
    <property type="nucleotide sequence ID" value="NZ_VBTY01000109.1"/>
</dbReference>
<evidence type="ECO:0000313" key="16">
    <source>
        <dbReference type="EMBL" id="MDG3495561.1"/>
    </source>
</evidence>
<comment type="similarity">
    <text evidence="2">In the N-terminal section; belongs to the phytochrome family.</text>
</comment>
<comment type="catalytic activity">
    <reaction evidence="1">
        <text>ATP + protein L-histidine = ADP + protein N-phospho-L-histidine.</text>
        <dbReference type="EC" id="2.7.13.3"/>
    </reaction>
</comment>
<keyword evidence="17" id="KW-1185">Reference proteome</keyword>
<proteinExistence type="inferred from homology"/>
<protein>
    <recommendedName>
        <fullName evidence="12">Circadian input-output histidine kinase CikA</fullName>
        <ecNumber evidence="3">2.7.13.3</ecNumber>
    </recommendedName>
    <alternativeName>
        <fullName evidence="11">Sensory/regulatory protein RpfC</fullName>
    </alternativeName>
</protein>
<dbReference type="CDD" id="cd16922">
    <property type="entry name" value="HATPase_EvgS-ArcB-TorS-like"/>
    <property type="match status" value="1"/>
</dbReference>
<dbReference type="PROSITE" id="PS50109">
    <property type="entry name" value="HIS_KIN"/>
    <property type="match status" value="1"/>
</dbReference>
<name>A0A9X4M829_9CYAN</name>
<dbReference type="Pfam" id="PF00512">
    <property type="entry name" value="HisKA"/>
    <property type="match status" value="1"/>
</dbReference>
<evidence type="ECO:0000256" key="13">
    <source>
        <dbReference type="SAM" id="Coils"/>
    </source>
</evidence>
<dbReference type="AlphaFoldDB" id="A0A9X4M829"/>
<evidence type="ECO:0000256" key="5">
    <source>
        <dbReference type="ARBA" id="ARBA00022679"/>
    </source>
</evidence>
<dbReference type="InterPro" id="IPR005467">
    <property type="entry name" value="His_kinase_dom"/>
</dbReference>
<feature type="domain" description="Histidine kinase" evidence="15">
    <location>
        <begin position="272"/>
        <end position="478"/>
    </location>
</feature>
<dbReference type="CDD" id="cd00130">
    <property type="entry name" value="PAS"/>
    <property type="match status" value="1"/>
</dbReference>
<dbReference type="Pfam" id="PF08448">
    <property type="entry name" value="PAS_4"/>
    <property type="match status" value="1"/>
</dbReference>
<dbReference type="InterPro" id="IPR004358">
    <property type="entry name" value="Sig_transdc_His_kin-like_C"/>
</dbReference>
<dbReference type="InterPro" id="IPR013656">
    <property type="entry name" value="PAS_4"/>
</dbReference>
<dbReference type="SMART" id="SM00387">
    <property type="entry name" value="HATPase_c"/>
    <property type="match status" value="1"/>
</dbReference>
<dbReference type="Gene3D" id="3.30.450.20">
    <property type="entry name" value="PAS domain"/>
    <property type="match status" value="1"/>
</dbReference>